<dbReference type="Pfam" id="PF13621">
    <property type="entry name" value="Cupin_8"/>
    <property type="match status" value="1"/>
</dbReference>
<reference evidence="2" key="1">
    <citation type="submission" date="2022-08" db="EMBL/GenBank/DDBJ databases">
        <authorList>
            <consortium name="DOE Joint Genome Institute"/>
            <person name="Min B."/>
            <person name="Riley R."/>
            <person name="Sierra-Patev S."/>
            <person name="Naranjo-Ortiz M."/>
            <person name="Looney B."/>
            <person name="Konkel Z."/>
            <person name="Slot J.C."/>
            <person name="Sakamoto Y."/>
            <person name="Steenwyk J.L."/>
            <person name="Rokas A."/>
            <person name="Carro J."/>
            <person name="Camarero S."/>
            <person name="Ferreira P."/>
            <person name="Molpeceres G."/>
            <person name="Ruiz-Duenas F.J."/>
            <person name="Serrano A."/>
            <person name="Henrissat B."/>
            <person name="Drula E."/>
            <person name="Hughes K.W."/>
            <person name="Mata J.L."/>
            <person name="Ishikawa N.K."/>
            <person name="Vargas-Isla R."/>
            <person name="Ushijima S."/>
            <person name="Smith C.A."/>
            <person name="Ahrendt S."/>
            <person name="Andreopoulos W."/>
            <person name="He G."/>
            <person name="Labutti K."/>
            <person name="Lipzen A."/>
            <person name="Ng V."/>
            <person name="Sandor L."/>
            <person name="Barry K."/>
            <person name="Martinez A.T."/>
            <person name="Xiao Y."/>
            <person name="Gibbons J.G."/>
            <person name="Terashima K."/>
            <person name="Hibbett D.S."/>
            <person name="Grigoriev I.V."/>
        </authorList>
    </citation>
    <scope>NUCLEOTIDE SEQUENCE</scope>
    <source>
        <strain evidence="2">Sp2 HRB7682 ss15</strain>
    </source>
</reference>
<accession>A0A9W9DFY3</accession>
<dbReference type="InterPro" id="IPR003347">
    <property type="entry name" value="JmjC_dom"/>
</dbReference>
<comment type="caution">
    <text evidence="2">The sequence shown here is derived from an EMBL/GenBank/DDBJ whole genome shotgun (WGS) entry which is preliminary data.</text>
</comment>
<dbReference type="PANTHER" id="PTHR12461">
    <property type="entry name" value="HYPOXIA-INDUCIBLE FACTOR 1 ALPHA INHIBITOR-RELATED"/>
    <property type="match status" value="1"/>
</dbReference>
<feature type="domain" description="JmjC" evidence="1">
    <location>
        <begin position="272"/>
        <end position="450"/>
    </location>
</feature>
<dbReference type="PROSITE" id="PS51184">
    <property type="entry name" value="JMJC"/>
    <property type="match status" value="1"/>
</dbReference>
<reference evidence="2" key="2">
    <citation type="journal article" date="2023" name="Proc. Natl. Acad. Sci. U.S.A.">
        <title>A global phylogenomic analysis of the shiitake genus Lentinula.</title>
        <authorList>
            <person name="Sierra-Patev S."/>
            <person name="Min B."/>
            <person name="Naranjo-Ortiz M."/>
            <person name="Looney B."/>
            <person name="Konkel Z."/>
            <person name="Slot J.C."/>
            <person name="Sakamoto Y."/>
            <person name="Steenwyk J.L."/>
            <person name="Rokas A."/>
            <person name="Carro J."/>
            <person name="Camarero S."/>
            <person name="Ferreira P."/>
            <person name="Molpeceres G."/>
            <person name="Ruiz-Duenas F.J."/>
            <person name="Serrano A."/>
            <person name="Henrissat B."/>
            <person name="Drula E."/>
            <person name="Hughes K.W."/>
            <person name="Mata J.L."/>
            <person name="Ishikawa N.K."/>
            <person name="Vargas-Isla R."/>
            <person name="Ushijima S."/>
            <person name="Smith C.A."/>
            <person name="Donoghue J."/>
            <person name="Ahrendt S."/>
            <person name="Andreopoulos W."/>
            <person name="He G."/>
            <person name="LaButti K."/>
            <person name="Lipzen A."/>
            <person name="Ng V."/>
            <person name="Riley R."/>
            <person name="Sandor L."/>
            <person name="Barry K."/>
            <person name="Martinez A.T."/>
            <person name="Xiao Y."/>
            <person name="Gibbons J.G."/>
            <person name="Terashima K."/>
            <person name="Grigoriev I.V."/>
            <person name="Hibbett D."/>
        </authorList>
    </citation>
    <scope>NUCLEOTIDE SEQUENCE</scope>
    <source>
        <strain evidence="2">Sp2 HRB7682 ss15</strain>
    </source>
</reference>
<dbReference type="AlphaFoldDB" id="A0A9W9DFY3"/>
<protein>
    <recommendedName>
        <fullName evidence="1">JmjC domain-containing protein</fullName>
    </recommendedName>
</protein>
<dbReference type="Proteomes" id="UP001150238">
    <property type="component" value="Unassembled WGS sequence"/>
</dbReference>
<evidence type="ECO:0000313" key="3">
    <source>
        <dbReference type="Proteomes" id="UP001150238"/>
    </source>
</evidence>
<dbReference type="SMART" id="SM00558">
    <property type="entry name" value="JmjC"/>
    <property type="match status" value="1"/>
</dbReference>
<evidence type="ECO:0000313" key="2">
    <source>
        <dbReference type="EMBL" id="KAJ4467362.1"/>
    </source>
</evidence>
<dbReference type="PANTHER" id="PTHR12461:SF94">
    <property type="entry name" value="JMJC DOMAIN-CONTAINING PROTEIN"/>
    <property type="match status" value="1"/>
</dbReference>
<dbReference type="SUPFAM" id="SSF51197">
    <property type="entry name" value="Clavaminate synthase-like"/>
    <property type="match status" value="1"/>
</dbReference>
<sequence length="450" mass="50686">MLWRNECLQLLFRELSDDTQRTTSQLLGCGKENIVSLLSALKALDSCTYESCGALESLINISYEEMSHGASGSCWPRLYTDASIIRSLASLNSASSRAAIAKLDRVIIIAGAAGEGRLDLVHTLIRRIQTEFLSYTVDLTRRFSKPEVIASNDSRSSISSLKTSLHVIPVLNSPPSFTTFHTTHNHHPFVLPKYASSWPAINEHPWSSAAYLRFVAGPARIVPVEVGADYRADDWTQQFIDWDRFLSTLELDDIDLSADLASPSKIKPKKVLYLAQHNLIRQFPDLNRDIVIPDYVYTCPQPPLDYPQYKPPGNDEQLVINTWLGPLGTISPAHTDPYFNLYVQIVGRKTIWLAPPSVNRFMYAFDGDEEQVYESPNPASNKDNPSMSNTSRVDVFTTMKDEARFPDFWSNVVPQAISTILEPGDMLFIPPGWWHAMRSEETSFSVSMWF</sequence>
<proteinExistence type="predicted"/>
<dbReference type="EMBL" id="JANVFS010000041">
    <property type="protein sequence ID" value="KAJ4467362.1"/>
    <property type="molecule type" value="Genomic_DNA"/>
</dbReference>
<name>A0A9W9DFY3_9AGAR</name>
<gene>
    <name evidence="2" type="ORF">C8J55DRAFT_586556</name>
</gene>
<evidence type="ECO:0000259" key="1">
    <source>
        <dbReference type="PROSITE" id="PS51184"/>
    </source>
</evidence>
<dbReference type="InterPro" id="IPR041667">
    <property type="entry name" value="Cupin_8"/>
</dbReference>
<organism evidence="2 3">
    <name type="scientific">Lentinula lateritia</name>
    <dbReference type="NCBI Taxonomy" id="40482"/>
    <lineage>
        <taxon>Eukaryota</taxon>
        <taxon>Fungi</taxon>
        <taxon>Dikarya</taxon>
        <taxon>Basidiomycota</taxon>
        <taxon>Agaricomycotina</taxon>
        <taxon>Agaricomycetes</taxon>
        <taxon>Agaricomycetidae</taxon>
        <taxon>Agaricales</taxon>
        <taxon>Marasmiineae</taxon>
        <taxon>Omphalotaceae</taxon>
        <taxon>Lentinula</taxon>
    </lineage>
</organism>
<dbReference type="Gene3D" id="2.60.120.650">
    <property type="entry name" value="Cupin"/>
    <property type="match status" value="1"/>
</dbReference>